<evidence type="ECO:0000313" key="1">
    <source>
        <dbReference type="EMBL" id="OLN21894.1"/>
    </source>
</evidence>
<comment type="caution">
    <text evidence="1">The sequence shown here is derived from an EMBL/GenBank/DDBJ whole genome shotgun (WGS) entry which is preliminary data.</text>
</comment>
<dbReference type="RefSeq" id="WP_075399054.1">
    <property type="nucleotide sequence ID" value="NZ_MSDU01000028.1"/>
</dbReference>
<accession>A0A1Q8Q3H9</accession>
<proteinExistence type="predicted"/>
<reference evidence="1 2" key="1">
    <citation type="submission" date="2016-12" db="EMBL/GenBank/DDBJ databases">
        <title>Domibacillus antri genome sequencing.</title>
        <authorList>
            <person name="Verma A."/>
            <person name="Krishnamurthi S."/>
        </authorList>
    </citation>
    <scope>NUCLEOTIDE SEQUENCE [LARGE SCALE GENOMIC DNA]</scope>
    <source>
        <strain evidence="1 2">XD80</strain>
    </source>
</reference>
<dbReference type="Proteomes" id="UP000185568">
    <property type="component" value="Unassembled WGS sequence"/>
</dbReference>
<dbReference type="EMBL" id="MSDU01000028">
    <property type="protein sequence ID" value="OLN21894.1"/>
    <property type="molecule type" value="Genomic_DNA"/>
</dbReference>
<protein>
    <submittedName>
        <fullName evidence="1">Uncharacterized protein</fullName>
    </submittedName>
</protein>
<dbReference type="AlphaFoldDB" id="A0A1Q8Q3H9"/>
<name>A0A1Q8Q3H9_9BACI</name>
<evidence type="ECO:0000313" key="2">
    <source>
        <dbReference type="Proteomes" id="UP000185568"/>
    </source>
</evidence>
<sequence length="94" mass="11387">MGHDPGKRLRHAGEWAVDEMKVRVESESVAYLVYERYVVNAYKYEKKVKLSWLEKRKGLSLKDKIKNEMILLKQKLESENKNFRERKRLEQSFR</sequence>
<dbReference type="STRING" id="1714264.BTO30_12410"/>
<organism evidence="1 2">
    <name type="scientific">Domibacillus antri</name>
    <dbReference type="NCBI Taxonomy" id="1714264"/>
    <lineage>
        <taxon>Bacteria</taxon>
        <taxon>Bacillati</taxon>
        <taxon>Bacillota</taxon>
        <taxon>Bacilli</taxon>
        <taxon>Bacillales</taxon>
        <taxon>Bacillaceae</taxon>
        <taxon>Domibacillus</taxon>
    </lineage>
</organism>
<keyword evidence="2" id="KW-1185">Reference proteome</keyword>
<gene>
    <name evidence="1" type="ORF">BTO30_12410</name>
</gene>